<sequence length="210" mass="23324">MNNKYHHIAIALGGVCQSAMLVPTLANTGQCDTTLYDVSLSSIFNTNPTSAQDVFGGPQNIKVGLEILIQLFNHNQKHNAEVIRYVFGALGVTHKLLKNHDALAKISQRLTRIESVYQSENNDTLFANHRDEISYSLAGIYCDIISPLTSKIRVVGKIEYLQNTLVQAKVRSALFGSVRAATLWHQVGGSRWQFLFARKNIVNAANDILR</sequence>
<comment type="subcellular location">
    <subcellularLocation>
        <location evidence="4">Cytoplasm</location>
    </subcellularLocation>
    <subcellularLocation>
        <location evidence="4">Cell membrane</location>
        <topology evidence="4">Peripheral membrane protein</topology>
        <orientation evidence="4">Cytoplasmic side</orientation>
    </subcellularLocation>
</comment>
<organism evidence="5 6">
    <name type="scientific">Orbus hercynius</name>
    <dbReference type="NCBI Taxonomy" id="593135"/>
    <lineage>
        <taxon>Bacteria</taxon>
        <taxon>Pseudomonadati</taxon>
        <taxon>Pseudomonadota</taxon>
        <taxon>Gammaproteobacteria</taxon>
        <taxon>Orbales</taxon>
        <taxon>Orbaceae</taxon>
        <taxon>Orbus</taxon>
    </lineage>
</organism>
<keyword evidence="6" id="KW-1185">Reference proteome</keyword>
<comment type="caution">
    <text evidence="5">The sequence shown here is derived from an EMBL/GenBank/DDBJ whole genome shotgun (WGS) entry which is preliminary data.</text>
</comment>
<dbReference type="SUPFAM" id="SSF101322">
    <property type="entry name" value="YcfC-like"/>
    <property type="match status" value="1"/>
</dbReference>
<evidence type="ECO:0000313" key="6">
    <source>
        <dbReference type="Proteomes" id="UP000278542"/>
    </source>
</evidence>
<dbReference type="PANTHER" id="PTHR38100">
    <property type="entry name" value="HIGH FREQUENCY LYSOGENIZATION PROTEIN HFLD"/>
    <property type="match status" value="1"/>
</dbReference>
<dbReference type="RefSeq" id="WP_170143314.1">
    <property type="nucleotide sequence ID" value="NZ_RBWY01000001.1"/>
</dbReference>
<evidence type="ECO:0000256" key="1">
    <source>
        <dbReference type="ARBA" id="ARBA00022475"/>
    </source>
</evidence>
<accession>A0A495RIW4</accession>
<keyword evidence="1 4" id="KW-1003">Cell membrane</keyword>
<name>A0A495RIW4_9GAMM</name>
<dbReference type="Gene3D" id="1.10.3890.10">
    <property type="entry name" value="HflD-like"/>
    <property type="match status" value="1"/>
</dbReference>
<dbReference type="InterPro" id="IPR007451">
    <property type="entry name" value="HflD"/>
</dbReference>
<evidence type="ECO:0000256" key="2">
    <source>
        <dbReference type="ARBA" id="ARBA00022490"/>
    </source>
</evidence>
<gene>
    <name evidence="4" type="primary">hflD</name>
    <name evidence="5" type="ORF">DES39_0449</name>
</gene>
<evidence type="ECO:0000256" key="4">
    <source>
        <dbReference type="HAMAP-Rule" id="MF_00695"/>
    </source>
</evidence>
<reference evidence="5 6" key="1">
    <citation type="submission" date="2018-10" db="EMBL/GenBank/DDBJ databases">
        <title>Genomic Encyclopedia of Type Strains, Phase IV (KMG-IV): sequencing the most valuable type-strain genomes for metagenomic binning, comparative biology and taxonomic classification.</title>
        <authorList>
            <person name="Goeker M."/>
        </authorList>
    </citation>
    <scope>NUCLEOTIDE SEQUENCE [LARGE SCALE GENOMIC DNA]</scope>
    <source>
        <strain evidence="5 6">DSM 22228</strain>
    </source>
</reference>
<dbReference type="Pfam" id="PF04356">
    <property type="entry name" value="DUF489"/>
    <property type="match status" value="1"/>
</dbReference>
<dbReference type="EMBL" id="RBWY01000001">
    <property type="protein sequence ID" value="RKS87230.1"/>
    <property type="molecule type" value="Genomic_DNA"/>
</dbReference>
<comment type="similarity">
    <text evidence="4">Belongs to the HflD family.</text>
</comment>
<dbReference type="AlphaFoldDB" id="A0A495RIW4"/>
<keyword evidence="3 4" id="KW-0472">Membrane</keyword>
<dbReference type="Proteomes" id="UP000278542">
    <property type="component" value="Unassembled WGS sequence"/>
</dbReference>
<dbReference type="GO" id="GO:0005886">
    <property type="term" value="C:plasma membrane"/>
    <property type="evidence" value="ECO:0007669"/>
    <property type="project" value="UniProtKB-SubCell"/>
</dbReference>
<proteinExistence type="inferred from homology"/>
<dbReference type="InterPro" id="IPR035932">
    <property type="entry name" value="HflD-like_sf"/>
</dbReference>
<dbReference type="GO" id="GO:0005737">
    <property type="term" value="C:cytoplasm"/>
    <property type="evidence" value="ECO:0007669"/>
    <property type="project" value="UniProtKB-SubCell"/>
</dbReference>
<dbReference type="PANTHER" id="PTHR38100:SF1">
    <property type="entry name" value="HIGH FREQUENCY LYSOGENIZATION PROTEIN HFLD"/>
    <property type="match status" value="1"/>
</dbReference>
<keyword evidence="2 4" id="KW-0963">Cytoplasm</keyword>
<dbReference type="HAMAP" id="MF_00695">
    <property type="entry name" value="HflD_protein"/>
    <property type="match status" value="1"/>
</dbReference>
<protein>
    <recommendedName>
        <fullName evidence="4">High frequency lysogenization protein HflD homolog</fullName>
    </recommendedName>
</protein>
<dbReference type="NCBIfam" id="NF001246">
    <property type="entry name" value="PRK00218.1-2"/>
    <property type="match status" value="1"/>
</dbReference>
<evidence type="ECO:0000256" key="3">
    <source>
        <dbReference type="ARBA" id="ARBA00023136"/>
    </source>
</evidence>
<evidence type="ECO:0000313" key="5">
    <source>
        <dbReference type="EMBL" id="RKS87230.1"/>
    </source>
</evidence>